<name>A0AAJ0H8A8_9PEZI</name>
<reference evidence="2" key="1">
    <citation type="journal article" date="2023" name="Mol. Phylogenet. Evol.">
        <title>Genome-scale phylogeny and comparative genomics of the fungal order Sordariales.</title>
        <authorList>
            <person name="Hensen N."/>
            <person name="Bonometti L."/>
            <person name="Westerberg I."/>
            <person name="Brannstrom I.O."/>
            <person name="Guillou S."/>
            <person name="Cros-Aarteil S."/>
            <person name="Calhoun S."/>
            <person name="Haridas S."/>
            <person name="Kuo A."/>
            <person name="Mondo S."/>
            <person name="Pangilinan J."/>
            <person name="Riley R."/>
            <person name="LaButti K."/>
            <person name="Andreopoulos B."/>
            <person name="Lipzen A."/>
            <person name="Chen C."/>
            <person name="Yan M."/>
            <person name="Daum C."/>
            <person name="Ng V."/>
            <person name="Clum A."/>
            <person name="Steindorff A."/>
            <person name="Ohm R.A."/>
            <person name="Martin F."/>
            <person name="Silar P."/>
            <person name="Natvig D.O."/>
            <person name="Lalanne C."/>
            <person name="Gautier V."/>
            <person name="Ament-Velasquez S.L."/>
            <person name="Kruys A."/>
            <person name="Hutchinson M.I."/>
            <person name="Powell A.J."/>
            <person name="Barry K."/>
            <person name="Miller A.N."/>
            <person name="Grigoriev I.V."/>
            <person name="Debuchy R."/>
            <person name="Gladieux P."/>
            <person name="Hiltunen Thoren M."/>
            <person name="Johannesson H."/>
        </authorList>
    </citation>
    <scope>NUCLEOTIDE SEQUENCE</scope>
    <source>
        <strain evidence="2">CBS 955.72</strain>
    </source>
</reference>
<keyword evidence="1" id="KW-0812">Transmembrane</keyword>
<dbReference type="AlphaFoldDB" id="A0AAJ0H8A8"/>
<keyword evidence="3" id="KW-1185">Reference proteome</keyword>
<keyword evidence="1" id="KW-1133">Transmembrane helix</keyword>
<dbReference type="EMBL" id="JAUIQD010000007">
    <property type="protein sequence ID" value="KAK3343654.1"/>
    <property type="molecule type" value="Genomic_DNA"/>
</dbReference>
<sequence>MDVQKKTYFDPESCALSHTLSHSFKYSLVFLALAFLFFHVLGAGRDPWSESFSSGCRGVSRKQSSIVEDVSGLEIRMSTLAQGNQWHEIAGVERTVCHLPQRLTGQTWVALLDDSRMALIQPRVGRVPEVLLERPKIGVVGRPLAMKGREDETHVKVKG</sequence>
<proteinExistence type="predicted"/>
<protein>
    <submittedName>
        <fullName evidence="2">Uncharacterized protein</fullName>
    </submittedName>
</protein>
<evidence type="ECO:0000313" key="3">
    <source>
        <dbReference type="Proteomes" id="UP001275084"/>
    </source>
</evidence>
<evidence type="ECO:0000256" key="1">
    <source>
        <dbReference type="SAM" id="Phobius"/>
    </source>
</evidence>
<evidence type="ECO:0000313" key="2">
    <source>
        <dbReference type="EMBL" id="KAK3343654.1"/>
    </source>
</evidence>
<gene>
    <name evidence="2" type="ORF">B0T25DRAFT_554876</name>
</gene>
<comment type="caution">
    <text evidence="2">The sequence shown here is derived from an EMBL/GenBank/DDBJ whole genome shotgun (WGS) entry which is preliminary data.</text>
</comment>
<organism evidence="2 3">
    <name type="scientific">Lasiosphaeria hispida</name>
    <dbReference type="NCBI Taxonomy" id="260671"/>
    <lineage>
        <taxon>Eukaryota</taxon>
        <taxon>Fungi</taxon>
        <taxon>Dikarya</taxon>
        <taxon>Ascomycota</taxon>
        <taxon>Pezizomycotina</taxon>
        <taxon>Sordariomycetes</taxon>
        <taxon>Sordariomycetidae</taxon>
        <taxon>Sordariales</taxon>
        <taxon>Lasiosphaeriaceae</taxon>
        <taxon>Lasiosphaeria</taxon>
    </lineage>
</organism>
<keyword evidence="1" id="KW-0472">Membrane</keyword>
<accession>A0AAJ0H8A8</accession>
<dbReference type="Proteomes" id="UP001275084">
    <property type="component" value="Unassembled WGS sequence"/>
</dbReference>
<reference evidence="2" key="2">
    <citation type="submission" date="2023-06" db="EMBL/GenBank/DDBJ databases">
        <authorList>
            <consortium name="Lawrence Berkeley National Laboratory"/>
            <person name="Haridas S."/>
            <person name="Hensen N."/>
            <person name="Bonometti L."/>
            <person name="Westerberg I."/>
            <person name="Brannstrom I.O."/>
            <person name="Guillou S."/>
            <person name="Cros-Aarteil S."/>
            <person name="Calhoun S."/>
            <person name="Kuo A."/>
            <person name="Mondo S."/>
            <person name="Pangilinan J."/>
            <person name="Riley R."/>
            <person name="Labutti K."/>
            <person name="Andreopoulos B."/>
            <person name="Lipzen A."/>
            <person name="Chen C."/>
            <person name="Yanf M."/>
            <person name="Daum C."/>
            <person name="Ng V."/>
            <person name="Clum A."/>
            <person name="Steindorff A."/>
            <person name="Ohm R."/>
            <person name="Martin F."/>
            <person name="Silar P."/>
            <person name="Natvig D."/>
            <person name="Lalanne C."/>
            <person name="Gautier V."/>
            <person name="Ament-Velasquez S.L."/>
            <person name="Kruys A."/>
            <person name="Hutchinson M.I."/>
            <person name="Powell A.J."/>
            <person name="Barry K."/>
            <person name="Miller A.N."/>
            <person name="Grigoriev I.V."/>
            <person name="Debuchy R."/>
            <person name="Gladieux P."/>
            <person name="Thoren M.H."/>
            <person name="Johannesson H."/>
        </authorList>
    </citation>
    <scope>NUCLEOTIDE SEQUENCE</scope>
    <source>
        <strain evidence="2">CBS 955.72</strain>
    </source>
</reference>
<feature type="transmembrane region" description="Helical" evidence="1">
    <location>
        <begin position="26"/>
        <end position="44"/>
    </location>
</feature>